<organism evidence="1 2">
    <name type="scientific">Leptosomus discolor</name>
    <name type="common">Madagascar cuckoo roller</name>
    <name type="synonym">Cuculus discolor</name>
    <dbReference type="NCBI Taxonomy" id="188344"/>
    <lineage>
        <taxon>Eukaryota</taxon>
        <taxon>Metazoa</taxon>
        <taxon>Chordata</taxon>
        <taxon>Craniata</taxon>
        <taxon>Vertebrata</taxon>
        <taxon>Euteleostomi</taxon>
        <taxon>Archelosauria</taxon>
        <taxon>Archosauria</taxon>
        <taxon>Dinosauria</taxon>
        <taxon>Saurischia</taxon>
        <taxon>Theropoda</taxon>
        <taxon>Coelurosauria</taxon>
        <taxon>Aves</taxon>
        <taxon>Neognathae</taxon>
        <taxon>Neoaves</taxon>
        <taxon>Telluraves</taxon>
        <taxon>Coraciimorphae</taxon>
        <taxon>Coraciiformes</taxon>
        <taxon>Leptosomidae</taxon>
        <taxon>Leptosomus</taxon>
    </lineage>
</organism>
<accession>A0A091PG53</accession>
<protein>
    <submittedName>
        <fullName evidence="1">Uncharacterized protein</fullName>
    </submittedName>
</protein>
<dbReference type="EMBL" id="KK673423">
    <property type="protein sequence ID" value="KFQ06902.1"/>
    <property type="molecule type" value="Genomic_DNA"/>
</dbReference>
<keyword evidence="2" id="KW-1185">Reference proteome</keyword>
<dbReference type="AlphaFoldDB" id="A0A091PG53"/>
<dbReference type="Proteomes" id="UP000053001">
    <property type="component" value="Unassembled WGS sequence"/>
</dbReference>
<reference evidence="1 2" key="1">
    <citation type="submission" date="2014-04" db="EMBL/GenBank/DDBJ databases">
        <title>Genome evolution of avian class.</title>
        <authorList>
            <person name="Zhang G."/>
            <person name="Li C."/>
        </authorList>
    </citation>
    <scope>NUCLEOTIDE SEQUENCE [LARGE SCALE GENOMIC DNA]</scope>
    <source>
        <strain evidence="1">BGI_N330</strain>
    </source>
</reference>
<feature type="non-terminal residue" evidence="1">
    <location>
        <position position="1"/>
    </location>
</feature>
<name>A0A091PG53_LEPDC</name>
<sequence>TSAGSQNSAYCTKQWWHLFSKGTNNPWSEVIREDVPAFFKKASPATADFAHLPSIIYLF</sequence>
<proteinExistence type="predicted"/>
<evidence type="ECO:0000313" key="2">
    <source>
        <dbReference type="Proteomes" id="UP000053001"/>
    </source>
</evidence>
<gene>
    <name evidence="1" type="ORF">N330_14157</name>
</gene>
<feature type="non-terminal residue" evidence="1">
    <location>
        <position position="59"/>
    </location>
</feature>
<dbReference type="PhylomeDB" id="A0A091PG53"/>
<evidence type="ECO:0000313" key="1">
    <source>
        <dbReference type="EMBL" id="KFQ06902.1"/>
    </source>
</evidence>